<feature type="compositionally biased region" description="Polar residues" evidence="1">
    <location>
        <begin position="32"/>
        <end position="43"/>
    </location>
</feature>
<protein>
    <submittedName>
        <fullName evidence="2">Uncharacterized protein</fullName>
    </submittedName>
</protein>
<sequence length="425" mass="47583">MTVSTSIQRRKPSQAPLEKRAKAYCPPPRTPLVQSSDSSTPPNRSRKRTRPSASPIQNTPWSTNANNWSHISSAASIARSDAMSPQPFANTQYILKDGLESPNQDLEDEEDHDTDFRRCWNMANQDRVSTPHSGWGKFVFNIAGSLAGRMWNFCSSVPFRGFAAGGGQAVPVNPESFESLQQASSMWEEVSQPPTHEAFYGNRMTPIPGQFPVDDPFATSESTPPRPSKRVHVDSGTSWMVVPSRGMGDCEPASACNSPRLSDRKIPSQSYIPRPSLPSPKYTPNRYFPRRSLIPISRRSSLVGSTQSPSLRPASRQSSYFESSPATRPRSYNPTNPFAPYHDRPYTPTNLPSHEDERRSPLSPEVQEIAEKIRQDEELADESMRNMSMRLADLIREGQNALKSSYGHRDEHMSYDDEGFEEGIF</sequence>
<evidence type="ECO:0000313" key="2">
    <source>
        <dbReference type="EMBL" id="KAF2763240.1"/>
    </source>
</evidence>
<feature type="region of interest" description="Disordered" evidence="1">
    <location>
        <begin position="212"/>
        <end position="366"/>
    </location>
</feature>
<accession>A0A6A6WM01</accession>
<dbReference type="EMBL" id="ML996565">
    <property type="protein sequence ID" value="KAF2763240.1"/>
    <property type="molecule type" value="Genomic_DNA"/>
</dbReference>
<proteinExistence type="predicted"/>
<gene>
    <name evidence="2" type="ORF">EJ05DRAFT_496070</name>
</gene>
<feature type="region of interest" description="Disordered" evidence="1">
    <location>
        <begin position="405"/>
        <end position="425"/>
    </location>
</feature>
<dbReference type="AlphaFoldDB" id="A0A6A6WM01"/>
<dbReference type="GeneID" id="54487384"/>
<dbReference type="OrthoDB" id="5138418at2759"/>
<feature type="compositionally biased region" description="Acidic residues" evidence="1">
    <location>
        <begin position="416"/>
        <end position="425"/>
    </location>
</feature>
<feature type="compositionally biased region" description="Polar residues" evidence="1">
    <location>
        <begin position="51"/>
        <end position="63"/>
    </location>
</feature>
<feature type="compositionally biased region" description="Polar residues" evidence="1">
    <location>
        <begin position="303"/>
        <end position="336"/>
    </location>
</feature>
<evidence type="ECO:0000313" key="3">
    <source>
        <dbReference type="Proteomes" id="UP000799437"/>
    </source>
</evidence>
<reference evidence="2" key="1">
    <citation type="journal article" date="2020" name="Stud. Mycol.">
        <title>101 Dothideomycetes genomes: a test case for predicting lifestyles and emergence of pathogens.</title>
        <authorList>
            <person name="Haridas S."/>
            <person name="Albert R."/>
            <person name="Binder M."/>
            <person name="Bloem J."/>
            <person name="Labutti K."/>
            <person name="Salamov A."/>
            <person name="Andreopoulos B."/>
            <person name="Baker S."/>
            <person name="Barry K."/>
            <person name="Bills G."/>
            <person name="Bluhm B."/>
            <person name="Cannon C."/>
            <person name="Castanera R."/>
            <person name="Culley D."/>
            <person name="Daum C."/>
            <person name="Ezra D."/>
            <person name="Gonzalez J."/>
            <person name="Henrissat B."/>
            <person name="Kuo A."/>
            <person name="Liang C."/>
            <person name="Lipzen A."/>
            <person name="Lutzoni F."/>
            <person name="Magnuson J."/>
            <person name="Mondo S."/>
            <person name="Nolan M."/>
            <person name="Ohm R."/>
            <person name="Pangilinan J."/>
            <person name="Park H.-J."/>
            <person name="Ramirez L."/>
            <person name="Alfaro M."/>
            <person name="Sun H."/>
            <person name="Tritt A."/>
            <person name="Yoshinaga Y."/>
            <person name="Zwiers L.-H."/>
            <person name="Turgeon B."/>
            <person name="Goodwin S."/>
            <person name="Spatafora J."/>
            <person name="Crous P."/>
            <person name="Grigoriev I."/>
        </authorList>
    </citation>
    <scope>NUCLEOTIDE SEQUENCE</scope>
    <source>
        <strain evidence="2">CBS 121739</strain>
    </source>
</reference>
<dbReference type="Proteomes" id="UP000799437">
    <property type="component" value="Unassembled WGS sequence"/>
</dbReference>
<feature type="region of interest" description="Disordered" evidence="1">
    <location>
        <begin position="1"/>
        <end position="67"/>
    </location>
</feature>
<name>A0A6A6WM01_9PEZI</name>
<organism evidence="2 3">
    <name type="scientific">Pseudovirgaria hyperparasitica</name>
    <dbReference type="NCBI Taxonomy" id="470096"/>
    <lineage>
        <taxon>Eukaryota</taxon>
        <taxon>Fungi</taxon>
        <taxon>Dikarya</taxon>
        <taxon>Ascomycota</taxon>
        <taxon>Pezizomycotina</taxon>
        <taxon>Dothideomycetes</taxon>
        <taxon>Dothideomycetes incertae sedis</taxon>
        <taxon>Acrospermales</taxon>
        <taxon>Acrospermaceae</taxon>
        <taxon>Pseudovirgaria</taxon>
    </lineage>
</organism>
<feature type="compositionally biased region" description="Low complexity" evidence="1">
    <location>
        <begin position="290"/>
        <end position="302"/>
    </location>
</feature>
<dbReference type="RefSeq" id="XP_033605691.1">
    <property type="nucleotide sequence ID" value="XM_033746330.1"/>
</dbReference>
<evidence type="ECO:0000256" key="1">
    <source>
        <dbReference type="SAM" id="MobiDB-lite"/>
    </source>
</evidence>
<keyword evidence="3" id="KW-1185">Reference proteome</keyword>